<proteinExistence type="predicted"/>
<dbReference type="InterPro" id="IPR020479">
    <property type="entry name" value="HD_metazoa"/>
</dbReference>
<feature type="DNA-binding region" description="Homeobox" evidence="6">
    <location>
        <begin position="173"/>
        <end position="232"/>
    </location>
</feature>
<dbReference type="FunFam" id="1.10.10.60:FF:000040">
    <property type="entry name" value="T-cell leukemia homeobox protein 3"/>
    <property type="match status" value="1"/>
</dbReference>
<dbReference type="InterPro" id="IPR042247">
    <property type="entry name" value="TLX1/2/3"/>
</dbReference>
<dbReference type="Gene3D" id="1.10.10.60">
    <property type="entry name" value="Homeodomain-like"/>
    <property type="match status" value="1"/>
</dbReference>
<comment type="subcellular location">
    <subcellularLocation>
        <location evidence="1 6 7">Nucleus</location>
    </subcellularLocation>
</comment>
<feature type="compositionally biased region" description="Polar residues" evidence="8">
    <location>
        <begin position="19"/>
        <end position="31"/>
    </location>
</feature>
<feature type="region of interest" description="Disordered" evidence="8">
    <location>
        <begin position="1"/>
        <end position="60"/>
    </location>
</feature>
<keyword evidence="4 6" id="KW-0371">Homeobox</keyword>
<dbReference type="EMBL" id="WJQU01000003">
    <property type="protein sequence ID" value="KAJ6637722.1"/>
    <property type="molecule type" value="Genomic_DNA"/>
</dbReference>
<gene>
    <name evidence="10" type="primary">TLX3</name>
    <name evidence="10" type="ORF">Bhyg_10453</name>
</gene>
<dbReference type="PROSITE" id="PS00027">
    <property type="entry name" value="HOMEOBOX_1"/>
    <property type="match status" value="1"/>
</dbReference>
<dbReference type="PROSITE" id="PS50071">
    <property type="entry name" value="HOMEOBOX_2"/>
    <property type="match status" value="1"/>
</dbReference>
<protein>
    <submittedName>
        <fullName evidence="10">T-cell leukemia homeobox protein 3</fullName>
    </submittedName>
</protein>
<evidence type="ECO:0000256" key="8">
    <source>
        <dbReference type="SAM" id="MobiDB-lite"/>
    </source>
</evidence>
<dbReference type="GO" id="GO:0005634">
    <property type="term" value="C:nucleus"/>
    <property type="evidence" value="ECO:0007669"/>
    <property type="project" value="UniProtKB-SubCell"/>
</dbReference>
<evidence type="ECO:0000256" key="4">
    <source>
        <dbReference type="ARBA" id="ARBA00023155"/>
    </source>
</evidence>
<dbReference type="SMART" id="SM00389">
    <property type="entry name" value="HOX"/>
    <property type="match status" value="1"/>
</dbReference>
<accession>A0A9Q0MW78</accession>
<evidence type="ECO:0000256" key="3">
    <source>
        <dbReference type="ARBA" id="ARBA00023125"/>
    </source>
</evidence>
<keyword evidence="3 6" id="KW-0238">DNA-binding</keyword>
<feature type="compositionally biased region" description="Polar residues" evidence="8">
    <location>
        <begin position="49"/>
        <end position="60"/>
    </location>
</feature>
<dbReference type="AlphaFoldDB" id="A0A9Q0MW78"/>
<evidence type="ECO:0000259" key="9">
    <source>
        <dbReference type="PROSITE" id="PS50071"/>
    </source>
</evidence>
<dbReference type="PRINTS" id="PR00024">
    <property type="entry name" value="HOMEOBOX"/>
</dbReference>
<evidence type="ECO:0000256" key="5">
    <source>
        <dbReference type="ARBA" id="ARBA00023242"/>
    </source>
</evidence>
<dbReference type="GO" id="GO:0048513">
    <property type="term" value="P:animal organ development"/>
    <property type="evidence" value="ECO:0007669"/>
    <property type="project" value="TreeGrafter"/>
</dbReference>
<evidence type="ECO:0000256" key="1">
    <source>
        <dbReference type="ARBA" id="ARBA00004123"/>
    </source>
</evidence>
<dbReference type="PANTHER" id="PTHR45921">
    <property type="entry name" value="IP01054P"/>
    <property type="match status" value="1"/>
</dbReference>
<evidence type="ECO:0000313" key="11">
    <source>
        <dbReference type="Proteomes" id="UP001151699"/>
    </source>
</evidence>
<dbReference type="GO" id="GO:0000981">
    <property type="term" value="F:DNA-binding transcription factor activity, RNA polymerase II-specific"/>
    <property type="evidence" value="ECO:0007669"/>
    <property type="project" value="InterPro"/>
</dbReference>
<evidence type="ECO:0000256" key="7">
    <source>
        <dbReference type="RuleBase" id="RU000682"/>
    </source>
</evidence>
<evidence type="ECO:0000256" key="6">
    <source>
        <dbReference type="PROSITE-ProRule" id="PRU00108"/>
    </source>
</evidence>
<dbReference type="SUPFAM" id="SSF46689">
    <property type="entry name" value="Homeodomain-like"/>
    <property type="match status" value="1"/>
</dbReference>
<keyword evidence="2" id="KW-0217">Developmental protein</keyword>
<name>A0A9Q0MW78_9DIPT</name>
<dbReference type="OrthoDB" id="6159439at2759"/>
<organism evidence="10 11">
    <name type="scientific">Pseudolycoriella hygida</name>
    <dbReference type="NCBI Taxonomy" id="35572"/>
    <lineage>
        <taxon>Eukaryota</taxon>
        <taxon>Metazoa</taxon>
        <taxon>Ecdysozoa</taxon>
        <taxon>Arthropoda</taxon>
        <taxon>Hexapoda</taxon>
        <taxon>Insecta</taxon>
        <taxon>Pterygota</taxon>
        <taxon>Neoptera</taxon>
        <taxon>Endopterygota</taxon>
        <taxon>Diptera</taxon>
        <taxon>Nematocera</taxon>
        <taxon>Sciaroidea</taxon>
        <taxon>Sciaridae</taxon>
        <taxon>Pseudolycoriella</taxon>
    </lineage>
</organism>
<dbReference type="InterPro" id="IPR001356">
    <property type="entry name" value="HD"/>
</dbReference>
<dbReference type="Pfam" id="PF00046">
    <property type="entry name" value="Homeodomain"/>
    <property type="match status" value="1"/>
</dbReference>
<dbReference type="PANTHER" id="PTHR45921:SF6">
    <property type="entry name" value="C15"/>
    <property type="match status" value="1"/>
</dbReference>
<keyword evidence="5 6" id="KW-0539">Nucleus</keyword>
<comment type="caution">
    <text evidence="10">The sequence shown here is derived from an EMBL/GenBank/DDBJ whole genome shotgun (WGS) entry which is preliminary data.</text>
</comment>
<feature type="compositionally biased region" description="Acidic residues" evidence="8">
    <location>
        <begin position="7"/>
        <end position="18"/>
    </location>
</feature>
<dbReference type="InterPro" id="IPR009057">
    <property type="entry name" value="Homeodomain-like_sf"/>
</dbReference>
<dbReference type="InterPro" id="IPR017970">
    <property type="entry name" value="Homeobox_CS"/>
</dbReference>
<evidence type="ECO:0000256" key="2">
    <source>
        <dbReference type="ARBA" id="ARBA00022473"/>
    </source>
</evidence>
<reference evidence="10" key="1">
    <citation type="submission" date="2022-07" db="EMBL/GenBank/DDBJ databases">
        <authorList>
            <person name="Trinca V."/>
            <person name="Uliana J.V.C."/>
            <person name="Torres T.T."/>
            <person name="Ward R.J."/>
            <person name="Monesi N."/>
        </authorList>
    </citation>
    <scope>NUCLEOTIDE SEQUENCE</scope>
    <source>
        <strain evidence="10">HSMRA1968</strain>
        <tissue evidence="10">Whole embryos</tissue>
    </source>
</reference>
<evidence type="ECO:0000313" key="10">
    <source>
        <dbReference type="EMBL" id="KAJ6637722.1"/>
    </source>
</evidence>
<dbReference type="CDD" id="cd00086">
    <property type="entry name" value="homeodomain"/>
    <property type="match status" value="1"/>
</dbReference>
<dbReference type="Proteomes" id="UP001151699">
    <property type="component" value="Chromosome X"/>
</dbReference>
<feature type="domain" description="Homeobox" evidence="9">
    <location>
        <begin position="171"/>
        <end position="231"/>
    </location>
</feature>
<keyword evidence="11" id="KW-1185">Reference proteome</keyword>
<dbReference type="GO" id="GO:0000978">
    <property type="term" value="F:RNA polymerase II cis-regulatory region sequence-specific DNA binding"/>
    <property type="evidence" value="ECO:0007669"/>
    <property type="project" value="TreeGrafter"/>
</dbReference>
<sequence length="293" mass="32808">MKMSTHEDDDEHDQEINVDTDSRLSCGTNSEVDMDGESCYDSETALGDSIQSEQTRPSSENLPFSISRLLSKPYDNNNKTTDKDILDAEHKFATHLANVGIPYSTASALYSYPLYSAGHVLRVPPQRAPIPWNLPALHPAALAHHAVKDRLAVAFPIARRIGHPYQNRTPPKRKKPRTSFTRIQVAELEKRFHKQKYLASAERAALARGLKMTDAQVKTWFQNRRTKWRRQTAEEREAERQAANRLMLSLQAEAISKGFGPTSQQHTNQPVSGAPLAALHGLQPWAEPHSAGC</sequence>